<dbReference type="PANTHER" id="PTHR43308:SF5">
    <property type="entry name" value="S-LAYER PROTEIN _ PEPTIDOGLYCAN ENDO-BETA-N-ACETYLGLUCOSAMINIDASE"/>
    <property type="match status" value="1"/>
</dbReference>
<proteinExistence type="predicted"/>
<dbReference type="eggNOG" id="COG2247">
    <property type="taxonomic scope" value="Bacteria"/>
</dbReference>
<evidence type="ECO:0000313" key="4">
    <source>
        <dbReference type="EMBL" id="AFS77250.1"/>
    </source>
</evidence>
<feature type="chain" id="PRO_5003829006" evidence="2">
    <location>
        <begin position="25"/>
        <end position="996"/>
    </location>
</feature>
<feature type="signal peptide" evidence="2">
    <location>
        <begin position="1"/>
        <end position="24"/>
    </location>
</feature>
<dbReference type="OrthoDB" id="1699243at2"/>
<feature type="coiled-coil region" evidence="1">
    <location>
        <begin position="912"/>
        <end position="990"/>
    </location>
</feature>
<dbReference type="PROSITE" id="PS51272">
    <property type="entry name" value="SLH"/>
    <property type="match status" value="2"/>
</dbReference>
<dbReference type="InterPro" id="IPR001119">
    <property type="entry name" value="SLH_dom"/>
</dbReference>
<feature type="domain" description="SLH" evidence="3">
    <location>
        <begin position="88"/>
        <end position="151"/>
    </location>
</feature>
<dbReference type="KEGG" id="cad:Curi_c01700"/>
<feature type="domain" description="SLH" evidence="3">
    <location>
        <begin position="24"/>
        <end position="87"/>
    </location>
</feature>
<protein>
    <submittedName>
        <fullName evidence="4">S-layer domain-containing protein</fullName>
    </submittedName>
</protein>
<keyword evidence="1" id="KW-0175">Coiled coil</keyword>
<keyword evidence="5" id="KW-1185">Reference proteome</keyword>
<evidence type="ECO:0000256" key="2">
    <source>
        <dbReference type="SAM" id="SignalP"/>
    </source>
</evidence>
<reference evidence="4 5" key="1">
    <citation type="journal article" date="2012" name="PLoS ONE">
        <title>The purine-utilizing bacterium Clostridium acidurici 9a: a genome-guided metabolic reconsideration.</title>
        <authorList>
            <person name="Hartwich K."/>
            <person name="Poehlein A."/>
            <person name="Daniel R."/>
        </authorList>
    </citation>
    <scope>NUCLEOTIDE SEQUENCE [LARGE SCALE GENOMIC DNA]</scope>
    <source>
        <strain evidence="5">ATCC 7906 / DSM 604 / BCRC 14475 / CIP 104303 / KCTC 5404 / NCIMB 10678 / 9a</strain>
    </source>
</reference>
<dbReference type="InterPro" id="IPR051465">
    <property type="entry name" value="Cell_Envelope_Struct_Comp"/>
</dbReference>
<dbReference type="HOGENOM" id="CLU_314658_0_0_9"/>
<evidence type="ECO:0000256" key="1">
    <source>
        <dbReference type="SAM" id="Coils"/>
    </source>
</evidence>
<dbReference type="PANTHER" id="PTHR43308">
    <property type="entry name" value="OUTER MEMBRANE PROTEIN ALPHA-RELATED"/>
    <property type="match status" value="1"/>
</dbReference>
<sequence length="996" mass="111055">MNKKILSLVLVLTLVLGSFSFAFADTKVSSDVVGTDYEDAVTRLNKLSILTGYPDGSFKPENTITRAEFSAAVARARGLEAASQNSKGDTPFTDVTANHWASGYVNQASKLGLVNGMGNGIFAPESQITYEQAVTLVVRALGYEEKAKTQGGYPYGHLSVASETGLLKDVKSGTQGTPATRGLVAQLLDNALDIEKMIQTGYGDQAKWVVSGTEGTVKQYLFDDLGLKRLEKATITEADKDKNKVVVKVEDRNSSDYNKGKTLKVEKNFNFAGLEGLRVTVWYNDKNDELIDVKVENDFQVKFDGFEVTKEATKSRDAEIKLLTEDKKYDVADDAVIKIDGEKIDASELELDEKEYNFAKIILNDYNNVSWIDAYSLDGPIVVDKVEKDVLKGYDDESLDDIDDYTIIKDGKQILSDDLSKKDVLLYNSKEEYAVVVTNTKQGEVERVYKDGFRFDGEIYQYDNDYGTIKYLSGDSLEEVDADVMDEMRDNGKITVYFSFDDKVVFIDGKAEEVSGNYAMVKETSSESFKNRGEDYYKLDVLNSEGKVLEFDIKAKDIKDTSEDFLKSEAEWKDTIVEKNIIKLSLDANNKPTKVEKTSETRLPKEITGDNKVRLKSDYAAGYKLQSKTQIFWRDGENEVKNYETFTWDQADKYFTEIQKGWVYADDQGRAVAIFAEETDNDGDTNAVVGILRDVQERKGKERYEFEIEVNGNKPDIYEGKKDAFKDYTLSELRDEVNEVVVLRVGDKDKEVKRILIGNDVEKSAPVTVKSATNSKLVDTNNNEYTIVGKYYDDRSTERKDIAARNVIGEEVILYFEPGSDTHVQVVILNGKGNSGGNTKTDVLQFAYKKGSLIYVTINDRDYEYGGSQELTDLQALSGKEVKFSVRNGVIVSVEEKNPTTTEPETPDPIDTTNLEAEIANAKEAKADVEISADGTDIEVGKKWVTQDVKEALDAAILKAEEALESATTNEEVTAAINALRSAIETYEAEIADGTM</sequence>
<dbReference type="RefSeq" id="WP_014966387.1">
    <property type="nucleotide sequence ID" value="NC_018664.1"/>
</dbReference>
<evidence type="ECO:0000313" key="5">
    <source>
        <dbReference type="Proteomes" id="UP000006094"/>
    </source>
</evidence>
<dbReference type="AlphaFoldDB" id="K0AWX9"/>
<dbReference type="Proteomes" id="UP000006094">
    <property type="component" value="Chromosome"/>
</dbReference>
<organism evidence="4 5">
    <name type="scientific">Gottschalkia acidurici (strain ATCC 7906 / DSM 604 / BCRC 14475 / CIP 104303 / KCTC 5404 / NCIMB 10678 / 9a)</name>
    <name type="common">Clostridium acidurici</name>
    <dbReference type="NCBI Taxonomy" id="1128398"/>
    <lineage>
        <taxon>Bacteria</taxon>
        <taxon>Bacillati</taxon>
        <taxon>Bacillota</taxon>
        <taxon>Tissierellia</taxon>
        <taxon>Tissierellales</taxon>
        <taxon>Gottschalkiaceae</taxon>
        <taxon>Gottschalkia</taxon>
    </lineage>
</organism>
<gene>
    <name evidence="4" type="ordered locus">Curi_c01700</name>
</gene>
<dbReference type="Gene3D" id="1.20.1270.90">
    <property type="entry name" value="AF1782-like"/>
    <property type="match status" value="1"/>
</dbReference>
<dbReference type="STRING" id="1128398.Curi_c01700"/>
<dbReference type="Pfam" id="PF00395">
    <property type="entry name" value="SLH"/>
    <property type="match status" value="2"/>
</dbReference>
<accession>K0AWX9</accession>
<name>K0AWX9_GOTA9</name>
<dbReference type="EMBL" id="CP003326">
    <property type="protein sequence ID" value="AFS77250.1"/>
    <property type="molecule type" value="Genomic_DNA"/>
</dbReference>
<keyword evidence="2" id="KW-0732">Signal</keyword>
<evidence type="ECO:0000259" key="3">
    <source>
        <dbReference type="PROSITE" id="PS51272"/>
    </source>
</evidence>
<dbReference type="eggNOG" id="COG3858">
    <property type="taxonomic scope" value="Bacteria"/>
</dbReference>